<feature type="compositionally biased region" description="Low complexity" evidence="1">
    <location>
        <begin position="43"/>
        <end position="57"/>
    </location>
</feature>
<organism evidence="2 3">
    <name type="scientific">Mucor circinelloides f. circinelloides (strain 1006PhL)</name>
    <name type="common">Mucormycosis agent</name>
    <name type="synonym">Calyptromyces circinelloides</name>
    <dbReference type="NCBI Taxonomy" id="1220926"/>
    <lineage>
        <taxon>Eukaryota</taxon>
        <taxon>Fungi</taxon>
        <taxon>Fungi incertae sedis</taxon>
        <taxon>Mucoromycota</taxon>
        <taxon>Mucoromycotina</taxon>
        <taxon>Mucoromycetes</taxon>
        <taxon>Mucorales</taxon>
        <taxon>Mucorineae</taxon>
        <taxon>Mucoraceae</taxon>
        <taxon>Mucor</taxon>
    </lineage>
</organism>
<dbReference type="EMBL" id="KE123958">
    <property type="protein sequence ID" value="EPB88017.1"/>
    <property type="molecule type" value="Genomic_DNA"/>
</dbReference>
<dbReference type="VEuPathDB" id="FungiDB:HMPREF1544_05195"/>
<dbReference type="InParanoid" id="S2JHL8"/>
<proteinExistence type="predicted"/>
<feature type="compositionally biased region" description="Basic and acidic residues" evidence="1">
    <location>
        <begin position="1"/>
        <end position="17"/>
    </location>
</feature>
<gene>
    <name evidence="2" type="ORF">HMPREF1544_05195</name>
</gene>
<dbReference type="AlphaFoldDB" id="S2JHL8"/>
<accession>S2JHL8</accession>
<protein>
    <submittedName>
        <fullName evidence="2">Uncharacterized protein</fullName>
    </submittedName>
</protein>
<evidence type="ECO:0000313" key="2">
    <source>
        <dbReference type="EMBL" id="EPB88017.1"/>
    </source>
</evidence>
<evidence type="ECO:0000256" key="1">
    <source>
        <dbReference type="SAM" id="MobiDB-lite"/>
    </source>
</evidence>
<feature type="compositionally biased region" description="Polar residues" evidence="1">
    <location>
        <begin position="18"/>
        <end position="33"/>
    </location>
</feature>
<sequence length="302" mass="33717">MHQPQEQHQRRELERKSMNSSVASKTRPKSTFLSWILNGGADSKSSSPSKDQKTSLSDENDSIYRISAENNGLSTKKQYLNAKLEIPDDTNVAKSYADTENAYKRNNNIGVTNNDKSTAAIASCAPGLNTSYHQEQVQIPDRRQSHLYTLYLNREAEEGSEEVTALIDYRHKSYYQSQLSPAINVIDVTSSNSTTLTRSATWQPSSSTSQIPPSNQFLSPQLPPPPVPPHTFVASTTQATAENMIPARRTSRNYSEDPEIQAKLDALLQSEKAAYLSHMIQNSNLSNTNMYRRSTTPKSRKS</sequence>
<reference evidence="3" key="1">
    <citation type="submission" date="2013-05" db="EMBL/GenBank/DDBJ databases">
        <title>The Genome sequence of Mucor circinelloides f. circinelloides 1006PhL.</title>
        <authorList>
            <consortium name="The Broad Institute Genomics Platform"/>
            <person name="Cuomo C."/>
            <person name="Earl A."/>
            <person name="Findley K."/>
            <person name="Lee S.C."/>
            <person name="Walker B."/>
            <person name="Young S."/>
            <person name="Zeng Q."/>
            <person name="Gargeya S."/>
            <person name="Fitzgerald M."/>
            <person name="Haas B."/>
            <person name="Abouelleil A."/>
            <person name="Allen A.W."/>
            <person name="Alvarado L."/>
            <person name="Arachchi H.M."/>
            <person name="Berlin A.M."/>
            <person name="Chapman S.B."/>
            <person name="Gainer-Dewar J."/>
            <person name="Goldberg J."/>
            <person name="Griggs A."/>
            <person name="Gujja S."/>
            <person name="Hansen M."/>
            <person name="Howarth C."/>
            <person name="Imamovic A."/>
            <person name="Ireland A."/>
            <person name="Larimer J."/>
            <person name="McCowan C."/>
            <person name="Murphy C."/>
            <person name="Pearson M."/>
            <person name="Poon T.W."/>
            <person name="Priest M."/>
            <person name="Roberts A."/>
            <person name="Saif S."/>
            <person name="Shea T."/>
            <person name="Sisk P."/>
            <person name="Sykes S."/>
            <person name="Wortman J."/>
            <person name="Nusbaum C."/>
            <person name="Birren B."/>
        </authorList>
    </citation>
    <scope>NUCLEOTIDE SEQUENCE [LARGE SCALE GENOMIC DNA]</scope>
    <source>
        <strain evidence="3">1006PhL</strain>
    </source>
</reference>
<feature type="region of interest" description="Disordered" evidence="1">
    <location>
        <begin position="1"/>
        <end position="62"/>
    </location>
</feature>
<dbReference type="Proteomes" id="UP000014254">
    <property type="component" value="Unassembled WGS sequence"/>
</dbReference>
<evidence type="ECO:0000313" key="3">
    <source>
        <dbReference type="Proteomes" id="UP000014254"/>
    </source>
</evidence>
<name>S2JHL8_MUCC1</name>
<dbReference type="OrthoDB" id="2275573at2759"/>
<keyword evidence="3" id="KW-1185">Reference proteome</keyword>
<dbReference type="OMA" id="TRSATWQ"/>